<keyword evidence="2" id="KW-0808">Transferase</keyword>
<dbReference type="Proteomes" id="UP001519271">
    <property type="component" value="Unassembled WGS sequence"/>
</dbReference>
<organism evidence="5 6">
    <name type="scientific">Youngiibacter multivorans</name>
    <dbReference type="NCBI Taxonomy" id="937251"/>
    <lineage>
        <taxon>Bacteria</taxon>
        <taxon>Bacillati</taxon>
        <taxon>Bacillota</taxon>
        <taxon>Clostridia</taxon>
        <taxon>Eubacteriales</taxon>
        <taxon>Clostridiaceae</taxon>
        <taxon>Youngiibacter</taxon>
    </lineage>
</organism>
<dbReference type="InterPro" id="IPR013785">
    <property type="entry name" value="Aldolase_TIM"/>
</dbReference>
<evidence type="ECO:0000256" key="1">
    <source>
        <dbReference type="ARBA" id="ARBA00001947"/>
    </source>
</evidence>
<evidence type="ECO:0000256" key="2">
    <source>
        <dbReference type="ARBA" id="ARBA00022679"/>
    </source>
</evidence>
<reference evidence="5 6" key="1">
    <citation type="submission" date="2021-03" db="EMBL/GenBank/DDBJ databases">
        <title>Genomic Encyclopedia of Type Strains, Phase IV (KMG-IV): sequencing the most valuable type-strain genomes for metagenomic binning, comparative biology and taxonomic classification.</title>
        <authorList>
            <person name="Goeker M."/>
        </authorList>
    </citation>
    <scope>NUCLEOTIDE SEQUENCE [LARGE SCALE GENOMIC DNA]</scope>
    <source>
        <strain evidence="5 6">DSM 6139</strain>
    </source>
</reference>
<keyword evidence="3" id="KW-0479">Metal-binding</keyword>
<accession>A0ABS4G1A9</accession>
<sequence length="292" mass="32015">MAKKIIITVAPSSNFQGKEANPAIPEQPEEVAQATYDAYNAGASIVHFHSRDRQGIPTNDRNVIIETVQQIRRRCSDIIIQPSVAPANRPDRINTADDGLSSLDVGAEMASLDCGVVVIPSRVPDMEGPDRIIGWTRKWLVETATKMKALGIKPEMEIFNDAQLEDAINLLVKPGLIIGNPTFTFVMNMKTSQGGVEWSMENLAHFVRKTPPGSMFGTMGVGASQYFATLGSLLYGGNIRVGFEDNIYYRKGELATSNAQLVERIVKVAQDLGYEIASPDEAREMMGITKRL</sequence>
<keyword evidence="4" id="KW-0862">Zinc</keyword>
<dbReference type="Pfam" id="PF05853">
    <property type="entry name" value="BKACE"/>
    <property type="match status" value="1"/>
</dbReference>
<protein>
    <submittedName>
        <fullName evidence="5">3-keto-5-aminohexanoate cleavage enzyme</fullName>
    </submittedName>
</protein>
<comment type="caution">
    <text evidence="5">The sequence shown here is derived from an EMBL/GenBank/DDBJ whole genome shotgun (WGS) entry which is preliminary data.</text>
</comment>
<evidence type="ECO:0000313" key="6">
    <source>
        <dbReference type="Proteomes" id="UP001519271"/>
    </source>
</evidence>
<dbReference type="PANTHER" id="PTHR37418:SF2">
    <property type="entry name" value="3-KETO-5-AMINOHEXANOATE CLEAVAGE ENZYME"/>
    <property type="match status" value="1"/>
</dbReference>
<dbReference type="PANTHER" id="PTHR37418">
    <property type="entry name" value="3-KETO-5-AMINOHEXANOATE CLEAVAGE ENZYME-RELATED"/>
    <property type="match status" value="1"/>
</dbReference>
<evidence type="ECO:0000256" key="4">
    <source>
        <dbReference type="ARBA" id="ARBA00022833"/>
    </source>
</evidence>
<evidence type="ECO:0000256" key="3">
    <source>
        <dbReference type="ARBA" id="ARBA00022723"/>
    </source>
</evidence>
<dbReference type="EMBL" id="JAGGKC010000004">
    <property type="protein sequence ID" value="MBP1918291.1"/>
    <property type="molecule type" value="Genomic_DNA"/>
</dbReference>
<comment type="cofactor">
    <cofactor evidence="1">
        <name>Zn(2+)</name>
        <dbReference type="ChEBI" id="CHEBI:29105"/>
    </cofactor>
</comment>
<keyword evidence="6" id="KW-1185">Reference proteome</keyword>
<dbReference type="Gene3D" id="3.20.20.70">
    <property type="entry name" value="Aldolase class I"/>
    <property type="match status" value="1"/>
</dbReference>
<gene>
    <name evidence="5" type="ORF">J2Z34_000763</name>
</gene>
<evidence type="ECO:0000313" key="5">
    <source>
        <dbReference type="EMBL" id="MBP1918291.1"/>
    </source>
</evidence>
<dbReference type="InterPro" id="IPR008567">
    <property type="entry name" value="BKACE"/>
</dbReference>
<name>A0ABS4G1A9_9CLOT</name>
<proteinExistence type="predicted"/>
<dbReference type="RefSeq" id="WP_209458530.1">
    <property type="nucleotide sequence ID" value="NZ_JAGGKC010000004.1"/>
</dbReference>